<feature type="domain" description="Formyl transferase N-terminal" evidence="5">
    <location>
        <begin position="37"/>
        <end position="164"/>
    </location>
</feature>
<evidence type="ECO:0000256" key="2">
    <source>
        <dbReference type="ARBA" id="ARBA00012261"/>
    </source>
</evidence>
<dbReference type="InterPro" id="IPR011034">
    <property type="entry name" value="Formyl_transferase-like_C_sf"/>
</dbReference>
<dbReference type="GO" id="GO:0004479">
    <property type="term" value="F:methionyl-tRNA formyltransferase activity"/>
    <property type="evidence" value="ECO:0007669"/>
    <property type="project" value="UniProtKB-EC"/>
</dbReference>
<keyword evidence="4" id="KW-0648">Protein biosynthesis</keyword>
<dbReference type="Pfam" id="PF02911">
    <property type="entry name" value="Formyl_trans_C"/>
    <property type="match status" value="1"/>
</dbReference>
<dbReference type="CDD" id="cd08704">
    <property type="entry name" value="Met_tRNA_FMT_C"/>
    <property type="match status" value="1"/>
</dbReference>
<dbReference type="InterPro" id="IPR041711">
    <property type="entry name" value="Met-tRNA-FMT_N"/>
</dbReference>
<feature type="domain" description="Formyl transferase C-terminal" evidence="6">
    <location>
        <begin position="248"/>
        <end position="289"/>
    </location>
</feature>
<organism evidence="7 8">
    <name type="scientific">Candidatus Gottesmanbacteria bacterium RIFCSPHIGHO2_01_FULL_40_15</name>
    <dbReference type="NCBI Taxonomy" id="1798376"/>
    <lineage>
        <taxon>Bacteria</taxon>
        <taxon>Candidatus Gottesmaniibacteriota</taxon>
    </lineage>
</organism>
<dbReference type="SUPFAM" id="SSF53328">
    <property type="entry name" value="Formyltransferase"/>
    <property type="match status" value="1"/>
</dbReference>
<reference evidence="7 8" key="1">
    <citation type="journal article" date="2016" name="Nat. Commun.">
        <title>Thousands of microbial genomes shed light on interconnected biogeochemical processes in an aquifer system.</title>
        <authorList>
            <person name="Anantharaman K."/>
            <person name="Brown C.T."/>
            <person name="Hug L.A."/>
            <person name="Sharon I."/>
            <person name="Castelle C.J."/>
            <person name="Probst A.J."/>
            <person name="Thomas B.C."/>
            <person name="Singh A."/>
            <person name="Wilkins M.J."/>
            <person name="Karaoz U."/>
            <person name="Brodie E.L."/>
            <person name="Williams K.H."/>
            <person name="Hubbard S.S."/>
            <person name="Banfield J.F."/>
        </authorList>
    </citation>
    <scope>NUCLEOTIDE SEQUENCE [LARGE SCALE GENOMIC DNA]</scope>
</reference>
<dbReference type="GO" id="GO:0005829">
    <property type="term" value="C:cytosol"/>
    <property type="evidence" value="ECO:0007669"/>
    <property type="project" value="TreeGrafter"/>
</dbReference>
<name>A0A1F5YZZ8_9BACT</name>
<dbReference type="EMBL" id="MFJF01000027">
    <property type="protein sequence ID" value="OGG05673.1"/>
    <property type="molecule type" value="Genomic_DNA"/>
</dbReference>
<evidence type="ECO:0000259" key="5">
    <source>
        <dbReference type="Pfam" id="PF00551"/>
    </source>
</evidence>
<dbReference type="InterPro" id="IPR002376">
    <property type="entry name" value="Formyl_transf_N"/>
</dbReference>
<evidence type="ECO:0000256" key="4">
    <source>
        <dbReference type="ARBA" id="ARBA00022917"/>
    </source>
</evidence>
<evidence type="ECO:0000313" key="7">
    <source>
        <dbReference type="EMBL" id="OGG05673.1"/>
    </source>
</evidence>
<dbReference type="PANTHER" id="PTHR11138">
    <property type="entry name" value="METHIONYL-TRNA FORMYLTRANSFERASE"/>
    <property type="match status" value="1"/>
</dbReference>
<dbReference type="EC" id="2.1.2.9" evidence="2"/>
<keyword evidence="3" id="KW-0808">Transferase</keyword>
<evidence type="ECO:0000256" key="3">
    <source>
        <dbReference type="ARBA" id="ARBA00022679"/>
    </source>
</evidence>
<dbReference type="AlphaFoldDB" id="A0A1F5YZZ8"/>
<dbReference type="InterPro" id="IPR005793">
    <property type="entry name" value="Formyl_trans_C"/>
</dbReference>
<evidence type="ECO:0000259" key="6">
    <source>
        <dbReference type="Pfam" id="PF02911"/>
    </source>
</evidence>
<dbReference type="Pfam" id="PF00551">
    <property type="entry name" value="Formyl_trans_N"/>
    <property type="match status" value="1"/>
</dbReference>
<sequence length="323" mass="36386">MNVVFFGSSDYCLPVLRALDKNFDLKAVVAKKSLQSASLSPVIRLAVNNNIPAYTPSDKNELESLKDRLNKISPHLFVVSDYGYIIPDSIFTLPKYKTINIHFSRLPRFRGPSPVQYSILSGVKKSFITVILMTGKVDTGNIIFQKQYPVNPSTETTGTLYAKLFLLLSKDLPAIINGYIRGKLTPIPQLGRQSSETRLLIREDGLLPFRLFIAACRGTTKKGFNSPDFPPESLFLKTLNKTGNLIITIERAVRAFDPWPGVWTVIPQTLEILKNKRLKILKVSIEKNKIIPRIVQLEGKKPVNWKQFIEGYPHFLKVISNSG</sequence>
<accession>A0A1F5YZZ8</accession>
<dbReference type="CDD" id="cd08646">
    <property type="entry name" value="FMT_core_Met-tRNA-FMT_N"/>
    <property type="match status" value="1"/>
</dbReference>
<dbReference type="InterPro" id="IPR044135">
    <property type="entry name" value="Met-tRNA-FMT_C"/>
</dbReference>
<gene>
    <name evidence="7" type="ORF">A2777_00345</name>
</gene>
<comment type="caution">
    <text evidence="7">The sequence shown here is derived from an EMBL/GenBank/DDBJ whole genome shotgun (WGS) entry which is preliminary data.</text>
</comment>
<dbReference type="SUPFAM" id="SSF50486">
    <property type="entry name" value="FMT C-terminal domain-like"/>
    <property type="match status" value="1"/>
</dbReference>
<dbReference type="Proteomes" id="UP000177354">
    <property type="component" value="Unassembled WGS sequence"/>
</dbReference>
<dbReference type="Gene3D" id="3.40.50.12230">
    <property type="match status" value="1"/>
</dbReference>
<dbReference type="InterPro" id="IPR036477">
    <property type="entry name" value="Formyl_transf_N_sf"/>
</dbReference>
<protein>
    <recommendedName>
        <fullName evidence="2">methionyl-tRNA formyltransferase</fullName>
        <ecNumber evidence="2">2.1.2.9</ecNumber>
    </recommendedName>
</protein>
<proteinExistence type="inferred from homology"/>
<evidence type="ECO:0000256" key="1">
    <source>
        <dbReference type="ARBA" id="ARBA00010699"/>
    </source>
</evidence>
<dbReference type="PANTHER" id="PTHR11138:SF5">
    <property type="entry name" value="METHIONYL-TRNA FORMYLTRANSFERASE, MITOCHONDRIAL"/>
    <property type="match status" value="1"/>
</dbReference>
<comment type="similarity">
    <text evidence="1">Belongs to the Fmt family.</text>
</comment>
<evidence type="ECO:0000313" key="8">
    <source>
        <dbReference type="Proteomes" id="UP000177354"/>
    </source>
</evidence>